<dbReference type="Proteomes" id="UP000024635">
    <property type="component" value="Unassembled WGS sequence"/>
</dbReference>
<sequence>MKDQSVCSVCSDADIDMDFITYDSLHHVSSHIKGWMSGRFQCLLDSFGPAVVYCEDCELLCFHQSFRVSQGFCTPK</sequence>
<reference evidence="2" key="1">
    <citation type="journal article" date="2015" name="Nat. Genet.">
        <title>The genome and transcriptome of the zoonotic hookworm Ancylostoma ceylanicum identify infection-specific gene families.</title>
        <authorList>
            <person name="Schwarz E.M."/>
            <person name="Hu Y."/>
            <person name="Antoshechkin I."/>
            <person name="Miller M.M."/>
            <person name="Sternberg P.W."/>
            <person name="Aroian R.V."/>
        </authorList>
    </citation>
    <scope>NUCLEOTIDE SEQUENCE</scope>
    <source>
        <strain evidence="2">HY135</strain>
    </source>
</reference>
<evidence type="ECO:0000313" key="2">
    <source>
        <dbReference type="Proteomes" id="UP000024635"/>
    </source>
</evidence>
<protein>
    <submittedName>
        <fullName evidence="1">Uncharacterized protein</fullName>
    </submittedName>
</protein>
<evidence type="ECO:0000313" key="1">
    <source>
        <dbReference type="EMBL" id="EYC31431.1"/>
    </source>
</evidence>
<name>A0A016VVT4_9BILA</name>
<dbReference type="EMBL" id="JARK01001340">
    <property type="protein sequence ID" value="EYC31431.1"/>
    <property type="molecule type" value="Genomic_DNA"/>
</dbReference>
<keyword evidence="2" id="KW-1185">Reference proteome</keyword>
<accession>A0A016VVT4</accession>
<gene>
    <name evidence="1" type="primary">Acey_s0004.g2149</name>
    <name evidence="1" type="ORF">Y032_0004g2149</name>
</gene>
<organism evidence="1 2">
    <name type="scientific">Ancylostoma ceylanicum</name>
    <dbReference type="NCBI Taxonomy" id="53326"/>
    <lineage>
        <taxon>Eukaryota</taxon>
        <taxon>Metazoa</taxon>
        <taxon>Ecdysozoa</taxon>
        <taxon>Nematoda</taxon>
        <taxon>Chromadorea</taxon>
        <taxon>Rhabditida</taxon>
        <taxon>Rhabditina</taxon>
        <taxon>Rhabditomorpha</taxon>
        <taxon>Strongyloidea</taxon>
        <taxon>Ancylostomatidae</taxon>
        <taxon>Ancylostomatinae</taxon>
        <taxon>Ancylostoma</taxon>
    </lineage>
</organism>
<comment type="caution">
    <text evidence="1">The sequence shown here is derived from an EMBL/GenBank/DDBJ whole genome shotgun (WGS) entry which is preliminary data.</text>
</comment>
<dbReference type="AlphaFoldDB" id="A0A016VVT4"/>
<proteinExistence type="predicted"/>